<dbReference type="STRING" id="7719.ENSCINP00000036127"/>
<dbReference type="HOGENOM" id="CLU_1906006_0_0_1"/>
<accession>H2Y2J2</accession>
<sequence>MATKSEEEEKDESANSWWGSWYDSAKKKLVETNEFIARDLKEFTQVVKDDTSKFVAQTAISMKDQLNIKANVEEASEATKVVATSISGFLGSVVKHVTPSPPDQDENADSTMFVGNVRTFREKRRIIAVDVGL</sequence>
<reference evidence="1" key="4">
    <citation type="submission" date="2025-09" db="UniProtKB">
        <authorList>
            <consortium name="Ensembl"/>
        </authorList>
    </citation>
    <scope>IDENTIFICATION</scope>
</reference>
<proteinExistence type="predicted"/>
<evidence type="ECO:0000313" key="2">
    <source>
        <dbReference type="Proteomes" id="UP000008144"/>
    </source>
</evidence>
<dbReference type="OMA" id="WWGSWYD"/>
<reference evidence="1" key="3">
    <citation type="submission" date="2025-08" db="UniProtKB">
        <authorList>
            <consortium name="Ensembl"/>
        </authorList>
    </citation>
    <scope>IDENTIFICATION</scope>
</reference>
<evidence type="ECO:0000313" key="1">
    <source>
        <dbReference type="Ensembl" id="ENSCINP00000036127.1"/>
    </source>
</evidence>
<dbReference type="AlphaFoldDB" id="H2Y2J2"/>
<keyword evidence="2" id="KW-1185">Reference proteome</keyword>
<name>H2Y2J2_CIOIN</name>
<reference evidence="2" key="1">
    <citation type="journal article" date="2002" name="Science">
        <title>The draft genome of Ciona intestinalis: insights into chordate and vertebrate origins.</title>
        <authorList>
            <person name="Dehal P."/>
            <person name="Satou Y."/>
            <person name="Campbell R.K."/>
            <person name="Chapman J."/>
            <person name="Degnan B."/>
            <person name="De Tomaso A."/>
            <person name="Davidson B."/>
            <person name="Di Gregorio A."/>
            <person name="Gelpke M."/>
            <person name="Goodstein D.M."/>
            <person name="Harafuji N."/>
            <person name="Hastings K.E."/>
            <person name="Ho I."/>
            <person name="Hotta K."/>
            <person name="Huang W."/>
            <person name="Kawashima T."/>
            <person name="Lemaire P."/>
            <person name="Martinez D."/>
            <person name="Meinertzhagen I.A."/>
            <person name="Necula S."/>
            <person name="Nonaka M."/>
            <person name="Putnam N."/>
            <person name="Rash S."/>
            <person name="Saiga H."/>
            <person name="Satake M."/>
            <person name="Terry A."/>
            <person name="Yamada L."/>
            <person name="Wang H.G."/>
            <person name="Awazu S."/>
            <person name="Azumi K."/>
            <person name="Boore J."/>
            <person name="Branno M."/>
            <person name="Chin-Bow S."/>
            <person name="DeSantis R."/>
            <person name="Doyle S."/>
            <person name="Francino P."/>
            <person name="Keys D.N."/>
            <person name="Haga S."/>
            <person name="Hayashi H."/>
            <person name="Hino K."/>
            <person name="Imai K.S."/>
            <person name="Inaba K."/>
            <person name="Kano S."/>
            <person name="Kobayashi K."/>
            <person name="Kobayashi M."/>
            <person name="Lee B.I."/>
            <person name="Makabe K.W."/>
            <person name="Manohar C."/>
            <person name="Matassi G."/>
            <person name="Medina M."/>
            <person name="Mochizuki Y."/>
            <person name="Mount S."/>
            <person name="Morishita T."/>
            <person name="Miura S."/>
            <person name="Nakayama A."/>
            <person name="Nishizaka S."/>
            <person name="Nomoto H."/>
            <person name="Ohta F."/>
            <person name="Oishi K."/>
            <person name="Rigoutsos I."/>
            <person name="Sano M."/>
            <person name="Sasaki A."/>
            <person name="Sasakura Y."/>
            <person name="Shoguchi E."/>
            <person name="Shin-i T."/>
            <person name="Spagnuolo A."/>
            <person name="Stainier D."/>
            <person name="Suzuki M.M."/>
            <person name="Tassy O."/>
            <person name="Takatori N."/>
            <person name="Tokuoka M."/>
            <person name="Yagi K."/>
            <person name="Yoshizaki F."/>
            <person name="Wada S."/>
            <person name="Zhang C."/>
            <person name="Hyatt P.D."/>
            <person name="Larimer F."/>
            <person name="Detter C."/>
            <person name="Doggett N."/>
            <person name="Glavina T."/>
            <person name="Hawkins T."/>
            <person name="Richardson P."/>
            <person name="Lucas S."/>
            <person name="Kohara Y."/>
            <person name="Levine M."/>
            <person name="Satoh N."/>
            <person name="Rokhsar D.S."/>
        </authorList>
    </citation>
    <scope>NUCLEOTIDE SEQUENCE [LARGE SCALE GENOMIC DNA]</scope>
</reference>
<dbReference type="EMBL" id="EAAA01002558">
    <property type="status" value="NOT_ANNOTATED_CDS"/>
    <property type="molecule type" value="Genomic_DNA"/>
</dbReference>
<organism evidence="1 2">
    <name type="scientific">Ciona intestinalis</name>
    <name type="common">Transparent sea squirt</name>
    <name type="synonym">Ascidia intestinalis</name>
    <dbReference type="NCBI Taxonomy" id="7719"/>
    <lineage>
        <taxon>Eukaryota</taxon>
        <taxon>Metazoa</taxon>
        <taxon>Chordata</taxon>
        <taxon>Tunicata</taxon>
        <taxon>Ascidiacea</taxon>
        <taxon>Phlebobranchia</taxon>
        <taxon>Cionidae</taxon>
        <taxon>Ciona</taxon>
    </lineage>
</organism>
<reference evidence="1" key="2">
    <citation type="journal article" date="2008" name="Genome Biol.">
        <title>Improved genome assembly and evidence-based global gene model set for the chordate Ciona intestinalis: new insight into intron and operon populations.</title>
        <authorList>
            <person name="Satou Y."/>
            <person name="Mineta K."/>
            <person name="Ogasawara M."/>
            <person name="Sasakura Y."/>
            <person name="Shoguchi E."/>
            <person name="Ueno K."/>
            <person name="Yamada L."/>
            <person name="Matsumoto J."/>
            <person name="Wasserscheid J."/>
            <person name="Dewar K."/>
            <person name="Wiley G.B."/>
            <person name="Macmil S.L."/>
            <person name="Roe B.A."/>
            <person name="Zeller R.W."/>
            <person name="Hastings K.E."/>
            <person name="Lemaire P."/>
            <person name="Lindquist E."/>
            <person name="Endo T."/>
            <person name="Hotta K."/>
            <person name="Inaba K."/>
        </authorList>
    </citation>
    <scope>NUCLEOTIDE SEQUENCE [LARGE SCALE GENOMIC DNA]</scope>
    <source>
        <strain evidence="1">wild type</strain>
    </source>
</reference>
<protein>
    <recommendedName>
        <fullName evidence="3">BSD domain-containing protein</fullName>
    </recommendedName>
</protein>
<dbReference type="Proteomes" id="UP000008144">
    <property type="component" value="Chromosome 7"/>
</dbReference>
<evidence type="ECO:0008006" key="3">
    <source>
        <dbReference type="Google" id="ProtNLM"/>
    </source>
</evidence>
<dbReference type="Ensembl" id="ENSCINT00000030324.1">
    <property type="protein sequence ID" value="ENSCINP00000036127.1"/>
    <property type="gene ID" value="ENSCING00000019140.1"/>
</dbReference>
<dbReference type="InParanoid" id="H2Y2J2"/>